<feature type="compositionally biased region" description="Basic and acidic residues" evidence="1">
    <location>
        <begin position="275"/>
        <end position="284"/>
    </location>
</feature>
<feature type="non-terminal residue" evidence="3">
    <location>
        <position position="807"/>
    </location>
</feature>
<evidence type="ECO:0000259" key="2">
    <source>
        <dbReference type="Pfam" id="PF23036"/>
    </source>
</evidence>
<dbReference type="GO" id="GO:0006891">
    <property type="term" value="P:intra-Golgi vesicle-mediated transport"/>
    <property type="evidence" value="ECO:0007669"/>
    <property type="project" value="TreeGrafter"/>
</dbReference>
<sequence>QGELDSFVLNSYFGDQIRSFLSKESVDLRIEHLDSNPIAINIEADFIKFDQKNHLLLDNLDESVELTQSKYSNDSNRNVPLRRQRSLNAQSFEYAIEAKKFHSNKSRQLNEPIHRPQSVSPDCMRSVSESNGHRKLFHFLACQSLLNNESRVLLNSYWLDSNHDLTSYTQNVRSSLMDWFNKIMVHTVATKKIGLNHSFLLEFFVVVVIRVQHQSKHSISSDSKSSQSKEESSKQLLSPEFILELDQLNSQKFKIDPLKKQPKSFERFDDLKTMKENPKEDKNHPQKQIQSNNFSNTTISSSSTTSSMSLLQLLDQIRNDLLTCLKTFHSNLVNNTDSNLKKSPIINEFSSDLSRLIDQIVDRIIIFDSTSDASNSYIERSSPKSSQNLISSMNPLIYTTAKTLSALSNFSTNSLKLNSTSKILSSPSKSSSKVSSLTQNGALETNHTSALNFSKSITFLNFSQFIVRIRQFLIETIEKRIETLKKSIDVVRGEQNHPLWDYFGFFLLQEELALIYEYIGLFNQSLFQYDELDALFLGLLHNQNHYDAPSWFAERFMKRDLSEDIKSNQTYTSRPYENIEPIAILGYDTGLCLCNKEFNRNLRMQIVNSVLSFNSSARNFLMNPSSSPGVSEKNEKIPIDNVENHSQSPTKFAENTLKMQNFRNYIFFRQFHLLCLADESHQLASRALPFLYSSRTVFNSLETSVPAEKIACWNFLSALEILREMEKHSDIIQNNALLSNMVNLWSFVRDNLIALGMLCRLMFESKTDQKAIDSSSHLHQIVELIALMGSDPHIKTNGKFHPIPHLF</sequence>
<feature type="domain" description="TRAPPC10/Trs130 N-terminal" evidence="2">
    <location>
        <begin position="461"/>
        <end position="569"/>
    </location>
</feature>
<protein>
    <recommendedName>
        <fullName evidence="2">TRAPPC10/Trs130 N-terminal domain-containing protein</fullName>
    </recommendedName>
</protein>
<dbReference type="GO" id="GO:1990071">
    <property type="term" value="C:TRAPPII protein complex"/>
    <property type="evidence" value="ECO:0007669"/>
    <property type="project" value="InterPro"/>
</dbReference>
<dbReference type="Pfam" id="PF23036">
    <property type="entry name" value="TRAPPC10_1st"/>
    <property type="match status" value="1"/>
</dbReference>
<dbReference type="GO" id="GO:0034498">
    <property type="term" value="P:early endosome to Golgi transport"/>
    <property type="evidence" value="ECO:0007669"/>
    <property type="project" value="TreeGrafter"/>
</dbReference>
<evidence type="ECO:0000313" key="3">
    <source>
        <dbReference type="EMBL" id="KPM10117.1"/>
    </source>
</evidence>
<name>A0A132AGR9_SARSC</name>
<dbReference type="InterPro" id="IPR056913">
    <property type="entry name" value="TRAPPC10/Trs130_N"/>
</dbReference>
<gene>
    <name evidence="3" type="ORF">QR98_0086670</name>
</gene>
<dbReference type="VEuPathDB" id="VectorBase:SSCA004035"/>
<dbReference type="PANTHER" id="PTHR13251">
    <property type="entry name" value="EPILEPSY HOLOPROSENCEPHALY CANDIDATE 1/TMEM1"/>
    <property type="match status" value="1"/>
</dbReference>
<organism evidence="3 4">
    <name type="scientific">Sarcoptes scabiei</name>
    <name type="common">Itch mite</name>
    <name type="synonym">Acarus scabiei</name>
    <dbReference type="NCBI Taxonomy" id="52283"/>
    <lineage>
        <taxon>Eukaryota</taxon>
        <taxon>Metazoa</taxon>
        <taxon>Ecdysozoa</taxon>
        <taxon>Arthropoda</taxon>
        <taxon>Chelicerata</taxon>
        <taxon>Arachnida</taxon>
        <taxon>Acari</taxon>
        <taxon>Acariformes</taxon>
        <taxon>Sarcoptiformes</taxon>
        <taxon>Astigmata</taxon>
        <taxon>Psoroptidia</taxon>
        <taxon>Sarcoptoidea</taxon>
        <taxon>Sarcoptidae</taxon>
        <taxon>Sarcoptinae</taxon>
        <taxon>Sarcoptes</taxon>
    </lineage>
</organism>
<reference evidence="3 4" key="1">
    <citation type="journal article" date="2015" name="Parasit. Vectors">
        <title>Draft genome of the scabies mite.</title>
        <authorList>
            <person name="Rider S.D.Jr."/>
            <person name="Morgan M.S."/>
            <person name="Arlian L.G."/>
        </authorList>
    </citation>
    <scope>NUCLEOTIDE SEQUENCE [LARGE SCALE GENOMIC DNA]</scope>
    <source>
        <strain evidence="3">Arlian Lab</strain>
    </source>
</reference>
<dbReference type="Proteomes" id="UP000616769">
    <property type="component" value="Unassembled WGS sequence"/>
</dbReference>
<evidence type="ECO:0000256" key="1">
    <source>
        <dbReference type="SAM" id="MobiDB-lite"/>
    </source>
</evidence>
<dbReference type="AlphaFoldDB" id="A0A132AGR9"/>
<proteinExistence type="predicted"/>
<evidence type="ECO:0000313" key="4">
    <source>
        <dbReference type="Proteomes" id="UP000616769"/>
    </source>
</evidence>
<feature type="compositionally biased region" description="Low complexity" evidence="1">
    <location>
        <begin position="291"/>
        <end position="300"/>
    </location>
</feature>
<dbReference type="OrthoDB" id="6505176at2759"/>
<accession>A0A132AGR9</accession>
<dbReference type="InterPro" id="IPR045126">
    <property type="entry name" value="TRAPPC10/Trs130"/>
</dbReference>
<comment type="caution">
    <text evidence="3">The sequence shown here is derived from an EMBL/GenBank/DDBJ whole genome shotgun (WGS) entry which is preliminary data.</text>
</comment>
<dbReference type="GO" id="GO:0005829">
    <property type="term" value="C:cytosol"/>
    <property type="evidence" value="ECO:0007669"/>
    <property type="project" value="GOC"/>
</dbReference>
<feature type="region of interest" description="Disordered" evidence="1">
    <location>
        <begin position="275"/>
        <end position="300"/>
    </location>
</feature>
<dbReference type="PANTHER" id="PTHR13251:SF3">
    <property type="entry name" value="TRAFFICKING PROTEIN PARTICLE COMPLEX SUBUNIT 10"/>
    <property type="match status" value="1"/>
</dbReference>
<dbReference type="EMBL" id="JXLN01014557">
    <property type="protein sequence ID" value="KPM10117.1"/>
    <property type="molecule type" value="Genomic_DNA"/>
</dbReference>